<dbReference type="EMBL" id="BBTG02000011">
    <property type="protein sequence ID" value="GAO19490.1"/>
    <property type="molecule type" value="Genomic_DNA"/>
</dbReference>
<dbReference type="PANTHER" id="PTHR28532:SF1">
    <property type="entry name" value="ORAL CANCER OVEREXPRESSED 1"/>
    <property type="match status" value="1"/>
</dbReference>
<dbReference type="Pfam" id="PF09811">
    <property type="entry name" value="Yae1_N"/>
    <property type="match status" value="1"/>
</dbReference>
<comment type="similarity">
    <text evidence="1">Belongs to the LTO1 family.</text>
</comment>
<evidence type="ECO:0000259" key="3">
    <source>
        <dbReference type="Pfam" id="PF09811"/>
    </source>
</evidence>
<dbReference type="AlphaFoldDB" id="A0A1B5L767"/>
<comment type="caution">
    <text evidence="4">The sequence shown here is derived from an EMBL/GenBank/DDBJ whole genome shotgun (WGS) entry which is preliminary data.</text>
</comment>
<dbReference type="Proteomes" id="UP000054053">
    <property type="component" value="Unassembled WGS sequence"/>
</dbReference>
<dbReference type="InterPro" id="IPR019191">
    <property type="entry name" value="Essential_protein_Yae1_N"/>
</dbReference>
<accession>A0A1B5L767</accession>
<reference evidence="5" key="1">
    <citation type="journal article" date="2016" name="Genome Announc.">
        <title>Genome sequence of Ustilaginoidea virens IPU010, a rice pathogenic fungus causing false smut.</title>
        <authorList>
            <person name="Kumagai T."/>
            <person name="Ishii T."/>
            <person name="Terai G."/>
            <person name="Umemura M."/>
            <person name="Machida M."/>
            <person name="Asai K."/>
        </authorList>
    </citation>
    <scope>NUCLEOTIDE SEQUENCE [LARGE SCALE GENOMIC DNA]</scope>
    <source>
        <strain evidence="5">IPU010</strain>
    </source>
</reference>
<protein>
    <recommendedName>
        <fullName evidence="3">Essential protein Yae1 N-terminal domain-containing protein</fullName>
    </recommendedName>
</protein>
<dbReference type="PANTHER" id="PTHR28532">
    <property type="entry name" value="GEO13458P1"/>
    <property type="match status" value="1"/>
</dbReference>
<evidence type="ECO:0000313" key="4">
    <source>
        <dbReference type="EMBL" id="GAO19490.1"/>
    </source>
</evidence>
<gene>
    <name evidence="4" type="ORF">UVI_02027200</name>
</gene>
<evidence type="ECO:0000256" key="1">
    <source>
        <dbReference type="ARBA" id="ARBA00038090"/>
    </source>
</evidence>
<feature type="region of interest" description="Disordered" evidence="2">
    <location>
        <begin position="69"/>
        <end position="95"/>
    </location>
</feature>
<feature type="domain" description="Essential protein Yae1 N-terminal" evidence="3">
    <location>
        <begin position="24"/>
        <end position="58"/>
    </location>
</feature>
<name>A0A1B5L767_USTVR</name>
<organism evidence="4 5">
    <name type="scientific">Ustilaginoidea virens</name>
    <name type="common">Rice false smut fungus</name>
    <name type="synonym">Villosiclava virens</name>
    <dbReference type="NCBI Taxonomy" id="1159556"/>
    <lineage>
        <taxon>Eukaryota</taxon>
        <taxon>Fungi</taxon>
        <taxon>Dikarya</taxon>
        <taxon>Ascomycota</taxon>
        <taxon>Pezizomycotina</taxon>
        <taxon>Sordariomycetes</taxon>
        <taxon>Hypocreomycetidae</taxon>
        <taxon>Hypocreales</taxon>
        <taxon>Clavicipitaceae</taxon>
        <taxon>Ustilaginoidea</taxon>
    </lineage>
</organism>
<dbReference type="InterPro" id="IPR052436">
    <property type="entry name" value="LTO1_adapter"/>
</dbReference>
<proteinExistence type="inferred from homology"/>
<evidence type="ECO:0000313" key="5">
    <source>
        <dbReference type="Proteomes" id="UP000054053"/>
    </source>
</evidence>
<evidence type="ECO:0000256" key="2">
    <source>
        <dbReference type="SAM" id="MobiDB-lite"/>
    </source>
</evidence>
<sequence>MPSEPPDDPFDSVLHLEERLYQQGYSQGLADGATAGRTEGRQLGLQKGFDKFLESGRLASRAVVWANRIPSREQTGGPASAETGPPCALSGLPSNPRLEKNVRMLYALVEPDTLSTENTDEAVQDFDDRVKRAQGKAKVIARMTARPGGPEQRHERVSAGKTNNVMLETVAMDSQSAVLTQG</sequence>